<dbReference type="RefSeq" id="WP_309985349.1">
    <property type="nucleotide sequence ID" value="NZ_JAVDTI010000003.1"/>
</dbReference>
<dbReference type="EMBL" id="JAVDTI010000003">
    <property type="protein sequence ID" value="MDR6806498.1"/>
    <property type="molecule type" value="Genomic_DNA"/>
</dbReference>
<protein>
    <recommendedName>
        <fullName evidence="2">YCII-related domain-containing protein</fullName>
    </recommendedName>
</protein>
<evidence type="ECO:0000313" key="4">
    <source>
        <dbReference type="Proteomes" id="UP001264980"/>
    </source>
</evidence>
<dbReference type="Proteomes" id="UP001264980">
    <property type="component" value="Unassembled WGS sequence"/>
</dbReference>
<evidence type="ECO:0000259" key="2">
    <source>
        <dbReference type="Pfam" id="PF03795"/>
    </source>
</evidence>
<dbReference type="Pfam" id="PF03795">
    <property type="entry name" value="YCII"/>
    <property type="match status" value="1"/>
</dbReference>
<sequence length="117" mass="13080">MEEYLILMRLDLLTKEAQPSPEQMQEYMKQYHHWINGIVEEGKFAGGKGLSTEGKVLKPNNVVTDGPYAETKESLAGFIVIRAESFDDAMRLAAQCPILNGDGNSVEVRKIVSVHEQ</sequence>
<dbReference type="InterPro" id="IPR011008">
    <property type="entry name" value="Dimeric_a/b-barrel"/>
</dbReference>
<organism evidence="3 4">
    <name type="scientific">Dyadobacter fermentans</name>
    <dbReference type="NCBI Taxonomy" id="94254"/>
    <lineage>
        <taxon>Bacteria</taxon>
        <taxon>Pseudomonadati</taxon>
        <taxon>Bacteroidota</taxon>
        <taxon>Cytophagia</taxon>
        <taxon>Cytophagales</taxon>
        <taxon>Spirosomataceae</taxon>
        <taxon>Dyadobacter</taxon>
    </lineage>
</organism>
<name>A0ABU1QZF8_9BACT</name>
<dbReference type="Gene3D" id="3.30.70.1060">
    <property type="entry name" value="Dimeric alpha+beta barrel"/>
    <property type="match status" value="1"/>
</dbReference>
<evidence type="ECO:0000256" key="1">
    <source>
        <dbReference type="ARBA" id="ARBA00007689"/>
    </source>
</evidence>
<dbReference type="SUPFAM" id="SSF54909">
    <property type="entry name" value="Dimeric alpha+beta barrel"/>
    <property type="match status" value="1"/>
</dbReference>
<dbReference type="PANTHER" id="PTHR35174">
    <property type="entry name" value="BLL7171 PROTEIN-RELATED"/>
    <property type="match status" value="1"/>
</dbReference>
<comment type="similarity">
    <text evidence="1">Belongs to the YciI family.</text>
</comment>
<keyword evidence="4" id="KW-1185">Reference proteome</keyword>
<dbReference type="PANTHER" id="PTHR35174:SF3">
    <property type="entry name" value="BLL7171 PROTEIN"/>
    <property type="match status" value="1"/>
</dbReference>
<dbReference type="InterPro" id="IPR005545">
    <property type="entry name" value="YCII"/>
</dbReference>
<evidence type="ECO:0000313" key="3">
    <source>
        <dbReference type="EMBL" id="MDR6806498.1"/>
    </source>
</evidence>
<comment type="caution">
    <text evidence="3">The sequence shown here is derived from an EMBL/GenBank/DDBJ whole genome shotgun (WGS) entry which is preliminary data.</text>
</comment>
<feature type="domain" description="YCII-related" evidence="2">
    <location>
        <begin position="12"/>
        <end position="111"/>
    </location>
</feature>
<gene>
    <name evidence="3" type="ORF">J2W84_003546</name>
</gene>
<proteinExistence type="inferred from homology"/>
<reference evidence="3 4" key="1">
    <citation type="submission" date="2023-07" db="EMBL/GenBank/DDBJ databases">
        <title>Sorghum-associated microbial communities from plants grown in Nebraska, USA.</title>
        <authorList>
            <person name="Schachtman D."/>
        </authorList>
    </citation>
    <scope>NUCLEOTIDE SEQUENCE [LARGE SCALE GENOMIC DNA]</scope>
    <source>
        <strain evidence="3 4">BE57</strain>
    </source>
</reference>
<accession>A0ABU1QZF8</accession>